<dbReference type="InterPro" id="IPR050890">
    <property type="entry name" value="PTS_EIIA_component"/>
</dbReference>
<protein>
    <submittedName>
        <fullName evidence="8">Glucose-specific phosphotransferase system IIA component</fullName>
    </submittedName>
</protein>
<keyword evidence="9" id="KW-1185">Reference proteome</keyword>
<evidence type="ECO:0000256" key="6">
    <source>
        <dbReference type="ARBA" id="ARBA00022777"/>
    </source>
</evidence>
<dbReference type="InterPro" id="IPR001127">
    <property type="entry name" value="PTS_EIIA_1_perm"/>
</dbReference>
<keyword evidence="5" id="KW-0598">Phosphotransferase system</keyword>
<evidence type="ECO:0000256" key="1">
    <source>
        <dbReference type="ARBA" id="ARBA00004496"/>
    </source>
</evidence>
<evidence type="ECO:0000256" key="3">
    <source>
        <dbReference type="ARBA" id="ARBA00022597"/>
    </source>
</evidence>
<evidence type="ECO:0000256" key="4">
    <source>
        <dbReference type="ARBA" id="ARBA00022679"/>
    </source>
</evidence>
<sequence length="162" mass="17743">MLGSLFNKKKEIILVAPLTGKVVLLEDVPDQVFSQKMMGDGVAIIPTDNELVAPFDGEVVDVFPTKHAITLRSKEGLEILIHMGLDTVNLNGEGFTVHVNGGDKIKSGQSLANYDIQHVANAGLNVITPIIIMNQDRFEISDRKNDVNIINGKDVILEVKKR</sequence>
<keyword evidence="3" id="KW-0762">Sugar transport</keyword>
<reference evidence="8 9" key="1">
    <citation type="submission" date="2023-07" db="EMBL/GenBank/DDBJ databases">
        <title>Genomic Encyclopedia of Type Strains, Phase IV (KMG-IV): sequencing the most valuable type-strain genomes for metagenomic binning, comparative biology and taxonomic classification.</title>
        <authorList>
            <person name="Goeker M."/>
        </authorList>
    </citation>
    <scope>NUCLEOTIDE SEQUENCE [LARGE SCALE GENOMIC DNA]</scope>
    <source>
        <strain evidence="8 9">DSM 29005</strain>
    </source>
</reference>
<name>A0ABT9ZJT5_9BACI</name>
<accession>A0ABT9ZJT5</accession>
<evidence type="ECO:0000256" key="5">
    <source>
        <dbReference type="ARBA" id="ARBA00022683"/>
    </source>
</evidence>
<dbReference type="Proteomes" id="UP001234495">
    <property type="component" value="Unassembled WGS sequence"/>
</dbReference>
<dbReference type="PANTHER" id="PTHR45008:SF1">
    <property type="entry name" value="PTS SYSTEM GLUCOSE-SPECIFIC EIIA COMPONENT"/>
    <property type="match status" value="1"/>
</dbReference>
<proteinExistence type="predicted"/>
<keyword evidence="6" id="KW-0418">Kinase</keyword>
<dbReference type="EMBL" id="JAUSUD010000022">
    <property type="protein sequence ID" value="MDQ0232557.1"/>
    <property type="molecule type" value="Genomic_DNA"/>
</dbReference>
<gene>
    <name evidence="8" type="ORF">J2S19_003879</name>
</gene>
<evidence type="ECO:0000256" key="2">
    <source>
        <dbReference type="ARBA" id="ARBA00022448"/>
    </source>
</evidence>
<comment type="caution">
    <text evidence="8">The sequence shown here is derived from an EMBL/GenBank/DDBJ whole genome shotgun (WGS) entry which is preliminary data.</text>
</comment>
<evidence type="ECO:0000259" key="7">
    <source>
        <dbReference type="PROSITE" id="PS51093"/>
    </source>
</evidence>
<dbReference type="Gene3D" id="2.70.70.10">
    <property type="entry name" value="Glucose Permease (Domain IIA)"/>
    <property type="match status" value="1"/>
</dbReference>
<organism evidence="8 9">
    <name type="scientific">Metabacillus malikii</name>
    <dbReference type="NCBI Taxonomy" id="1504265"/>
    <lineage>
        <taxon>Bacteria</taxon>
        <taxon>Bacillati</taxon>
        <taxon>Bacillota</taxon>
        <taxon>Bacilli</taxon>
        <taxon>Bacillales</taxon>
        <taxon>Bacillaceae</taxon>
        <taxon>Metabacillus</taxon>
    </lineage>
</organism>
<feature type="domain" description="PTS EIIA type-1" evidence="7">
    <location>
        <begin position="30"/>
        <end position="134"/>
    </location>
</feature>
<dbReference type="RefSeq" id="WP_307344656.1">
    <property type="nucleotide sequence ID" value="NZ_JAUSUD010000022.1"/>
</dbReference>
<dbReference type="SUPFAM" id="SSF51261">
    <property type="entry name" value="Duplicated hybrid motif"/>
    <property type="match status" value="1"/>
</dbReference>
<dbReference type="PROSITE" id="PS51093">
    <property type="entry name" value="PTS_EIIA_TYPE_1"/>
    <property type="match status" value="1"/>
</dbReference>
<evidence type="ECO:0000313" key="8">
    <source>
        <dbReference type="EMBL" id="MDQ0232557.1"/>
    </source>
</evidence>
<keyword evidence="2" id="KW-0813">Transport</keyword>
<comment type="subcellular location">
    <subcellularLocation>
        <location evidence="1">Cytoplasm</location>
    </subcellularLocation>
</comment>
<dbReference type="InterPro" id="IPR011055">
    <property type="entry name" value="Dup_hybrid_motif"/>
</dbReference>
<evidence type="ECO:0000313" key="9">
    <source>
        <dbReference type="Proteomes" id="UP001234495"/>
    </source>
</evidence>
<dbReference type="PANTHER" id="PTHR45008">
    <property type="entry name" value="PTS SYSTEM GLUCOSE-SPECIFIC EIIA COMPONENT"/>
    <property type="match status" value="1"/>
</dbReference>
<dbReference type="NCBIfam" id="TIGR00830">
    <property type="entry name" value="PTBA"/>
    <property type="match status" value="1"/>
</dbReference>
<keyword evidence="4" id="KW-0808">Transferase</keyword>
<dbReference type="PROSITE" id="PS00371">
    <property type="entry name" value="PTS_EIIA_TYPE_1_HIS"/>
    <property type="match status" value="1"/>
</dbReference>
<dbReference type="Pfam" id="PF00358">
    <property type="entry name" value="PTS_EIIA_1"/>
    <property type="match status" value="1"/>
</dbReference>